<dbReference type="InterPro" id="IPR013324">
    <property type="entry name" value="RNA_pol_sigma_r3/r4-like"/>
</dbReference>
<dbReference type="Proteomes" id="UP000018780">
    <property type="component" value="Chromosome"/>
</dbReference>
<dbReference type="SUPFAM" id="SSF88659">
    <property type="entry name" value="Sigma3 and sigma4 domains of RNA polymerase sigma factors"/>
    <property type="match status" value="1"/>
</dbReference>
<accession>V9VYV9</accession>
<dbReference type="AlphaFoldDB" id="V9VYV9"/>
<dbReference type="EMBL" id="CP006773">
    <property type="protein sequence ID" value="AHD02939.1"/>
    <property type="molecule type" value="Genomic_DNA"/>
</dbReference>
<proteinExistence type="predicted"/>
<name>V9VYV9_9RHOB</name>
<evidence type="ECO:0000313" key="2">
    <source>
        <dbReference type="Proteomes" id="UP000018780"/>
    </source>
</evidence>
<dbReference type="PATRIC" id="fig|999552.6.peg.1366"/>
<sequence length="67" mass="7507">MKAKLATLRSQVETQAETIKALWVERAQLRKKIERLQAALEAEQNRKPTPEEVAEAIFVGGNFGQGQ</sequence>
<dbReference type="Gene3D" id="1.10.10.10">
    <property type="entry name" value="Winged helix-like DNA-binding domain superfamily/Winged helix DNA-binding domain"/>
    <property type="match status" value="1"/>
</dbReference>
<dbReference type="InterPro" id="IPR036388">
    <property type="entry name" value="WH-like_DNA-bd_sf"/>
</dbReference>
<evidence type="ECO:0000313" key="1">
    <source>
        <dbReference type="EMBL" id="AHD02939.1"/>
    </source>
</evidence>
<dbReference type="KEGG" id="lmd:METH_06790"/>
<gene>
    <name evidence="1" type="ORF">METH_06790</name>
</gene>
<dbReference type="HOGENOM" id="CLU_2807175_0_0_5"/>
<dbReference type="STRING" id="999552.METH_06790"/>
<protein>
    <recommendedName>
        <fullName evidence="3">Transposase</fullName>
    </recommendedName>
</protein>
<reference evidence="1 2" key="1">
    <citation type="submission" date="2013-09" db="EMBL/GenBank/DDBJ databases">
        <authorList>
            <consortium name="DOE Joint Genome Institute"/>
            <person name="Klenk H.-P."/>
            <person name="Huntemann M."/>
            <person name="Han J."/>
            <person name="Chen A."/>
            <person name="Kyrpides N."/>
            <person name="Mavromatis K."/>
            <person name="Markowitz V."/>
            <person name="Palaniappan K."/>
            <person name="Ivanova N."/>
            <person name="Schaumberg A."/>
            <person name="Pati A."/>
            <person name="Liolios K."/>
            <person name="Nordberg H.P."/>
            <person name="Cantor M.N."/>
            <person name="Hua S.X."/>
            <person name="Woyke T."/>
        </authorList>
    </citation>
    <scope>NUCLEOTIDE SEQUENCE [LARGE SCALE GENOMIC DNA]</scope>
    <source>
        <strain evidence="1 2">DSM 14336</strain>
    </source>
</reference>
<keyword evidence="2" id="KW-1185">Reference proteome</keyword>
<evidence type="ECO:0008006" key="3">
    <source>
        <dbReference type="Google" id="ProtNLM"/>
    </source>
</evidence>
<organism evidence="1 2">
    <name type="scientific">Leisingera methylohalidivorans DSM 14336</name>
    <dbReference type="NCBI Taxonomy" id="999552"/>
    <lineage>
        <taxon>Bacteria</taxon>
        <taxon>Pseudomonadati</taxon>
        <taxon>Pseudomonadota</taxon>
        <taxon>Alphaproteobacteria</taxon>
        <taxon>Rhodobacterales</taxon>
        <taxon>Roseobacteraceae</taxon>
        <taxon>Leisingera</taxon>
    </lineage>
</organism>